<evidence type="ECO:0000313" key="3">
    <source>
        <dbReference type="Proteomes" id="UP000542210"/>
    </source>
</evidence>
<sequence length="157" mass="15810">MTVPTALTAGRTAAVLSALALLSAACGGAVRIAPPAPQGDTAAACAALVKRLPGTLDGAERVPSEPASPYVAVWGAGEIALRCGVPRPAAMDPMQQVPEIDGVPWFADPARPALFTAVNPRGYVEVTISRAHDPSGVLIDLAPAIKAAFPPAETPSG</sequence>
<reference evidence="2 3" key="1">
    <citation type="submission" date="2020-08" db="EMBL/GenBank/DDBJ databases">
        <title>Sequencing the genomes of 1000 actinobacteria strains.</title>
        <authorList>
            <person name="Klenk H.-P."/>
        </authorList>
    </citation>
    <scope>NUCLEOTIDE SEQUENCE [LARGE SCALE GENOMIC DNA]</scope>
    <source>
        <strain evidence="2 3">DSM 45784</strain>
    </source>
</reference>
<evidence type="ECO:0008006" key="4">
    <source>
        <dbReference type="Google" id="ProtNLM"/>
    </source>
</evidence>
<dbReference type="RefSeq" id="WP_239123343.1">
    <property type="nucleotide sequence ID" value="NZ_BOOV01000027.1"/>
</dbReference>
<name>A0A7W7G9F9_9ACTN</name>
<feature type="signal peptide" evidence="1">
    <location>
        <begin position="1"/>
        <end position="28"/>
    </location>
</feature>
<proteinExistence type="predicted"/>
<accession>A0A7W7G9F9</accession>
<gene>
    <name evidence="2" type="ORF">BJ982_002861</name>
</gene>
<keyword evidence="3" id="KW-1185">Reference proteome</keyword>
<comment type="caution">
    <text evidence="2">The sequence shown here is derived from an EMBL/GenBank/DDBJ whole genome shotgun (WGS) entry which is preliminary data.</text>
</comment>
<feature type="chain" id="PRO_5038364410" description="DUF3515 domain-containing protein" evidence="1">
    <location>
        <begin position="29"/>
        <end position="157"/>
    </location>
</feature>
<organism evidence="2 3">
    <name type="scientific">Sphaerisporangium siamense</name>
    <dbReference type="NCBI Taxonomy" id="795645"/>
    <lineage>
        <taxon>Bacteria</taxon>
        <taxon>Bacillati</taxon>
        <taxon>Actinomycetota</taxon>
        <taxon>Actinomycetes</taxon>
        <taxon>Streptosporangiales</taxon>
        <taxon>Streptosporangiaceae</taxon>
        <taxon>Sphaerisporangium</taxon>
    </lineage>
</organism>
<keyword evidence="1" id="KW-0732">Signal</keyword>
<dbReference type="Proteomes" id="UP000542210">
    <property type="component" value="Unassembled WGS sequence"/>
</dbReference>
<evidence type="ECO:0000313" key="2">
    <source>
        <dbReference type="EMBL" id="MBB4701317.1"/>
    </source>
</evidence>
<dbReference type="InterPro" id="IPR021903">
    <property type="entry name" value="DUF3515"/>
</dbReference>
<protein>
    <recommendedName>
        <fullName evidence="4">DUF3515 domain-containing protein</fullName>
    </recommendedName>
</protein>
<dbReference type="AlphaFoldDB" id="A0A7W7G9F9"/>
<evidence type="ECO:0000256" key="1">
    <source>
        <dbReference type="SAM" id="SignalP"/>
    </source>
</evidence>
<dbReference type="Pfam" id="PF12028">
    <property type="entry name" value="DUF3515"/>
    <property type="match status" value="1"/>
</dbReference>
<dbReference type="EMBL" id="JACHND010000001">
    <property type="protein sequence ID" value="MBB4701317.1"/>
    <property type="molecule type" value="Genomic_DNA"/>
</dbReference>